<protein>
    <recommendedName>
        <fullName evidence="8">Kinesin-like protein</fullName>
    </recommendedName>
</protein>
<dbReference type="InterPro" id="IPR036961">
    <property type="entry name" value="Kinesin_motor_dom_sf"/>
</dbReference>
<name>B9SZU2_RICCO</name>
<feature type="binding site" evidence="7">
    <location>
        <begin position="103"/>
        <end position="110"/>
    </location>
    <ligand>
        <name>ATP</name>
        <dbReference type="ChEBI" id="CHEBI:30616"/>
    </ligand>
</feature>
<dbReference type="FunFam" id="3.40.850.10:FF:000016">
    <property type="entry name" value="Kinesin-like protein"/>
    <property type="match status" value="1"/>
</dbReference>
<dbReference type="OrthoDB" id="3176171at2759"/>
<keyword evidence="2 8" id="KW-0493">Microtubule</keyword>
<dbReference type="GO" id="GO:0005874">
    <property type="term" value="C:microtubule"/>
    <property type="evidence" value="ECO:0007669"/>
    <property type="project" value="UniProtKB-KW"/>
</dbReference>
<keyword evidence="13" id="KW-1185">Reference proteome</keyword>
<evidence type="ECO:0000256" key="4">
    <source>
        <dbReference type="ARBA" id="ARBA00022840"/>
    </source>
</evidence>
<dbReference type="InParanoid" id="B9SZU2"/>
<keyword evidence="5 9" id="KW-0175">Coiled coil</keyword>
<dbReference type="Pfam" id="PF11995">
    <property type="entry name" value="DUF3490"/>
    <property type="match status" value="1"/>
</dbReference>
<dbReference type="Proteomes" id="UP000008311">
    <property type="component" value="Unassembled WGS sequence"/>
</dbReference>
<dbReference type="InterPro" id="IPR027417">
    <property type="entry name" value="P-loop_NTPase"/>
</dbReference>
<comment type="similarity">
    <text evidence="1">Belongs to the TRAFAC class myosin-kinesin ATPase superfamily. Kinesin family. KIN-7 subfamily.</text>
</comment>
<organism evidence="12 13">
    <name type="scientific">Ricinus communis</name>
    <name type="common">Castor bean</name>
    <dbReference type="NCBI Taxonomy" id="3988"/>
    <lineage>
        <taxon>Eukaryota</taxon>
        <taxon>Viridiplantae</taxon>
        <taxon>Streptophyta</taxon>
        <taxon>Embryophyta</taxon>
        <taxon>Tracheophyta</taxon>
        <taxon>Spermatophyta</taxon>
        <taxon>Magnoliopsida</taxon>
        <taxon>eudicotyledons</taxon>
        <taxon>Gunneridae</taxon>
        <taxon>Pentapetalae</taxon>
        <taxon>rosids</taxon>
        <taxon>fabids</taxon>
        <taxon>Malpighiales</taxon>
        <taxon>Euphorbiaceae</taxon>
        <taxon>Acalyphoideae</taxon>
        <taxon>Acalypheae</taxon>
        <taxon>Ricinus</taxon>
    </lineage>
</organism>
<proteinExistence type="inferred from homology"/>
<dbReference type="InterPro" id="IPR027640">
    <property type="entry name" value="Kinesin-like_fam"/>
</dbReference>
<dbReference type="OMA" id="WNACNIS"/>
<dbReference type="PRINTS" id="PR00380">
    <property type="entry name" value="KINESINHEAVY"/>
</dbReference>
<reference evidence="13" key="1">
    <citation type="journal article" date="2010" name="Nat. Biotechnol.">
        <title>Draft genome sequence of the oilseed species Ricinus communis.</title>
        <authorList>
            <person name="Chan A.P."/>
            <person name="Crabtree J."/>
            <person name="Zhao Q."/>
            <person name="Lorenzi H."/>
            <person name="Orvis J."/>
            <person name="Puiu D."/>
            <person name="Melake-Berhan A."/>
            <person name="Jones K.M."/>
            <person name="Redman J."/>
            <person name="Chen G."/>
            <person name="Cahoon E.B."/>
            <person name="Gedil M."/>
            <person name="Stanke M."/>
            <person name="Haas B.J."/>
            <person name="Wortman J.R."/>
            <person name="Fraser-Liggett C.M."/>
            <person name="Ravel J."/>
            <person name="Rabinowicz P.D."/>
        </authorList>
    </citation>
    <scope>NUCLEOTIDE SEQUENCE [LARGE SCALE GENOMIC DNA]</scope>
    <source>
        <strain evidence="13">cv. Hale</strain>
    </source>
</reference>
<dbReference type="Pfam" id="PF00225">
    <property type="entry name" value="Kinesin"/>
    <property type="match status" value="1"/>
</dbReference>
<evidence type="ECO:0000256" key="10">
    <source>
        <dbReference type="SAM" id="MobiDB-lite"/>
    </source>
</evidence>
<dbReference type="STRING" id="3988.B9SZU2"/>
<dbReference type="SMART" id="SM00129">
    <property type="entry name" value="KISc"/>
    <property type="match status" value="1"/>
</dbReference>
<dbReference type="GO" id="GO:0008017">
    <property type="term" value="F:microtubule binding"/>
    <property type="evidence" value="ECO:0007669"/>
    <property type="project" value="InterPro"/>
</dbReference>
<feature type="region of interest" description="Disordered" evidence="10">
    <location>
        <begin position="551"/>
        <end position="599"/>
    </location>
</feature>
<dbReference type="PROSITE" id="PS00411">
    <property type="entry name" value="KINESIN_MOTOR_1"/>
    <property type="match status" value="1"/>
</dbReference>
<evidence type="ECO:0000256" key="7">
    <source>
        <dbReference type="PROSITE-ProRule" id="PRU00283"/>
    </source>
</evidence>
<dbReference type="FunCoup" id="B9SZU2">
    <property type="interactions" value="90"/>
</dbReference>
<dbReference type="eggNOG" id="KOG0242">
    <property type="taxonomic scope" value="Eukaryota"/>
</dbReference>
<keyword evidence="3 7" id="KW-0547">Nucleotide-binding</keyword>
<dbReference type="SUPFAM" id="SSF52540">
    <property type="entry name" value="P-loop containing nucleoside triphosphate hydrolases"/>
    <property type="match status" value="1"/>
</dbReference>
<dbReference type="CDD" id="cd01374">
    <property type="entry name" value="KISc_CENP_E"/>
    <property type="match status" value="1"/>
</dbReference>
<evidence type="ECO:0000256" key="5">
    <source>
        <dbReference type="ARBA" id="ARBA00023054"/>
    </source>
</evidence>
<evidence type="ECO:0000313" key="12">
    <source>
        <dbReference type="EMBL" id="EEF30865.1"/>
    </source>
</evidence>
<feature type="compositionally biased region" description="Polar residues" evidence="10">
    <location>
        <begin position="568"/>
        <end position="581"/>
    </location>
</feature>
<keyword evidence="4 7" id="KW-0067">ATP-binding</keyword>
<accession>B9SZU2</accession>
<dbReference type="GO" id="GO:0003777">
    <property type="term" value="F:microtubule motor activity"/>
    <property type="evidence" value="ECO:0007669"/>
    <property type="project" value="InterPro"/>
</dbReference>
<dbReference type="InterPro" id="IPR021881">
    <property type="entry name" value="NACK_C"/>
</dbReference>
<dbReference type="Gene3D" id="3.40.850.10">
    <property type="entry name" value="Kinesin motor domain"/>
    <property type="match status" value="1"/>
</dbReference>
<dbReference type="PANTHER" id="PTHR47968">
    <property type="entry name" value="CENTROMERE PROTEIN E"/>
    <property type="match status" value="1"/>
</dbReference>
<evidence type="ECO:0000313" key="13">
    <source>
        <dbReference type="Proteomes" id="UP000008311"/>
    </source>
</evidence>
<evidence type="ECO:0000256" key="2">
    <source>
        <dbReference type="ARBA" id="ARBA00022701"/>
    </source>
</evidence>
<dbReference type="KEGG" id="rcu:8286659"/>
<evidence type="ECO:0000259" key="11">
    <source>
        <dbReference type="PROSITE" id="PS50067"/>
    </source>
</evidence>
<dbReference type="PROSITE" id="PS50067">
    <property type="entry name" value="KINESIN_MOTOR_2"/>
    <property type="match status" value="1"/>
</dbReference>
<dbReference type="EMBL" id="EQ974287">
    <property type="protein sequence ID" value="EEF30865.1"/>
    <property type="molecule type" value="Genomic_DNA"/>
</dbReference>
<dbReference type="InterPro" id="IPR001752">
    <property type="entry name" value="Kinesin_motor_dom"/>
</dbReference>
<feature type="coiled-coil region" evidence="9">
    <location>
        <begin position="348"/>
        <end position="419"/>
    </location>
</feature>
<evidence type="ECO:0000256" key="1">
    <source>
        <dbReference type="ARBA" id="ARBA00007310"/>
    </source>
</evidence>
<evidence type="ECO:0000256" key="9">
    <source>
        <dbReference type="SAM" id="Coils"/>
    </source>
</evidence>
<sequence length="959" mass="108125">MGAADEEEPSGGAEKILVSVRLRPLNEKETARNDVSDWECINDNTVIYRNNLSVSERSMYPTAYAFDRVFRPDCTTGQVYEEGAKEVALSVVSGINSSVFAYGQTSSGKTYTMSGITEYTVADIYDYMDKHKEREFVLKFSAMEIYNESVRDLLIMDTTPLRLLDDPERGTVVERLTEETLRDWNHFKELLSVCEAQRQIGETSMNETSSRSHQILRLTMESSAREFIGNDKSSNLAATVNFVDLAGSERASQSSSAGMRLKEGCHINRSLLTLGTVIRKLSKGRNGHIPFRDSKLTRILQSSLGGNARTAIICTISPARSHVEQSRNTLLFASCAKEVSTNARVNVVVSDKALVKQLQRELARLESELRSAGSDSVTSVSTAVLKEKDLQIEKLMNEVVELNRQLELAHCQVENLLRVAEDDRSSTISGDADHHYPRLRVRSFRSVNSVSYSPASVDPHFLDIGTRSFDASQCSAGDNSSTSDETFIHLAEFEENFVQTNASSELSNCNANPVEHDLHVKNGEDENRENLGNICKEVQCITDGESSVNRYESSQMFETSPHRYPDSDMSSPNVNTGTSGLTEAENEDRENQDLGSPQLKEQNELNFLHSNFIKPIPEKTSSWLLEEGMSTSRSLKMTRSRSCRARLMDMRACLFEKIENNNSTPLVGFENDSPKRTEVSETTLTALKPCPDVQELSRNVSAISVVSAAIDDYQLQTVEASIDWKSKTSVSNSDAETKYLVDHLEQETTSHAIESKKNVKDIGLDPIQDDLDSATKWPSEFKRLQGEIIELWHVCSVSLIHRTYFFLLFKGDSTDSFYMEVEIRKLSFLKDTFSNGRETMVDGRILSLNLSKRTLNHERQMLCRQMQKRLSREERENLFLKWGIALTASNRRMQLVHRLWTKTTDMDHIIESATLVAKLIGFEGQEQTLKEMFGLLNFTPQHPSRRKSSIWKRGVLSLL</sequence>
<feature type="domain" description="Kinesin motor" evidence="11">
    <location>
        <begin position="15"/>
        <end position="339"/>
    </location>
</feature>
<evidence type="ECO:0000256" key="3">
    <source>
        <dbReference type="ARBA" id="ARBA00022741"/>
    </source>
</evidence>
<dbReference type="AlphaFoldDB" id="B9SZU2"/>
<dbReference type="InterPro" id="IPR019821">
    <property type="entry name" value="Kinesin_motor_CS"/>
</dbReference>
<evidence type="ECO:0000256" key="8">
    <source>
        <dbReference type="RuleBase" id="RU000394"/>
    </source>
</evidence>
<evidence type="ECO:0000256" key="6">
    <source>
        <dbReference type="ARBA" id="ARBA00023175"/>
    </source>
</evidence>
<dbReference type="PANTHER" id="PTHR47968:SF55">
    <property type="entry name" value="KINESIN-LIKE PROTEIN KIN-7H"/>
    <property type="match status" value="1"/>
</dbReference>
<keyword evidence="6 7" id="KW-0505">Motor protein</keyword>
<gene>
    <name evidence="12" type="ORF">RCOM_0291720</name>
</gene>
<dbReference type="GO" id="GO:0005524">
    <property type="term" value="F:ATP binding"/>
    <property type="evidence" value="ECO:0007669"/>
    <property type="project" value="UniProtKB-UniRule"/>
</dbReference>
<dbReference type="GO" id="GO:0007018">
    <property type="term" value="P:microtubule-based movement"/>
    <property type="evidence" value="ECO:0007669"/>
    <property type="project" value="InterPro"/>
</dbReference>